<keyword evidence="5 13" id="KW-0812">Transmembrane</keyword>
<comment type="subunit">
    <text evidence="13">F-type ATPases have 2 components, F(1) - the catalytic core - and F(0) - the membrane proton channel. F(1) has five subunits: alpha(3), beta(3), gamma(1), delta(1), epsilon(1). F(0) has three main subunits: a(1), b(2) and c(10-14). The alpha and beta chains form an alternating ring which encloses part of the gamma chain. F(1) is attached to F(0) by a central stalk formed by the gamma and epsilon chains, while a peripheral stalk is formed by the delta and b chains.</text>
</comment>
<accession>A0A3B0BZS4</accession>
<comment type="function">
    <text evidence="11 13">F(1)F(0) ATP synthase produces ATP from ADP in the presence of a proton or sodium gradient. F-type ATPases consist of two structural domains, F(1) containing the extramembraneous catalytic core and F(0) containing the membrane proton channel, linked together by a central stalk and a peripheral stalk. During catalysis, ATP synthesis in the catalytic domain of F(1) is coupled via a rotary mechanism of the central stalk subunits to proton translocation.</text>
</comment>
<dbReference type="InterPro" id="IPR050059">
    <property type="entry name" value="ATP_synthase_B_chain"/>
</dbReference>
<feature type="transmembrane region" description="Helical" evidence="13">
    <location>
        <begin position="6"/>
        <end position="27"/>
    </location>
</feature>
<comment type="function">
    <text evidence="13">Component of the F(0) channel, it forms part of the peripheral stalk, linking F(1) to F(0).</text>
</comment>
<keyword evidence="4 13" id="KW-0138">CF(0)</keyword>
<comment type="caution">
    <text evidence="16">The sequence shown here is derived from an EMBL/GenBank/DDBJ whole genome shotgun (WGS) entry which is preliminary data.</text>
</comment>
<dbReference type="GO" id="GO:0046961">
    <property type="term" value="F:proton-transporting ATPase activity, rotational mechanism"/>
    <property type="evidence" value="ECO:0007669"/>
    <property type="project" value="TreeGrafter"/>
</dbReference>
<dbReference type="AlphaFoldDB" id="A0A3B0BZS4"/>
<keyword evidence="6 13" id="KW-0375">Hydrogen ion transport</keyword>
<keyword evidence="7 13" id="KW-1133">Transmembrane helix</keyword>
<dbReference type="GO" id="GO:0046933">
    <property type="term" value="F:proton-transporting ATP synthase activity, rotational mechanism"/>
    <property type="evidence" value="ECO:0007669"/>
    <property type="project" value="UniProtKB-UniRule"/>
</dbReference>
<keyword evidence="3 13" id="KW-1003">Cell membrane</keyword>
<keyword evidence="8 13" id="KW-0406">Ion transport</keyword>
<keyword evidence="16" id="KW-0378">Hydrolase</keyword>
<dbReference type="EMBL" id="RBAH01000018">
    <property type="protein sequence ID" value="RKN78832.1"/>
    <property type="molecule type" value="Genomic_DNA"/>
</dbReference>
<evidence type="ECO:0000256" key="12">
    <source>
        <dbReference type="ARBA" id="ARBA00037847"/>
    </source>
</evidence>
<proteinExistence type="inferred from homology"/>
<evidence type="ECO:0000256" key="14">
    <source>
        <dbReference type="RuleBase" id="RU003848"/>
    </source>
</evidence>
<dbReference type="NCBIfam" id="TIGR01144">
    <property type="entry name" value="ATP_synt_b"/>
    <property type="match status" value="1"/>
</dbReference>
<dbReference type="GO" id="GO:0012505">
    <property type="term" value="C:endomembrane system"/>
    <property type="evidence" value="ECO:0007669"/>
    <property type="project" value="UniProtKB-SubCell"/>
</dbReference>
<dbReference type="Gene3D" id="1.20.5.620">
    <property type="entry name" value="F1F0 ATP synthase subunit B, membrane domain"/>
    <property type="match status" value="1"/>
</dbReference>
<evidence type="ECO:0000313" key="16">
    <source>
        <dbReference type="EMBL" id="RKN78832.1"/>
    </source>
</evidence>
<protein>
    <recommendedName>
        <fullName evidence="13">ATP synthase subunit b</fullName>
    </recommendedName>
    <alternativeName>
        <fullName evidence="13">ATP synthase F(0) sector subunit b</fullName>
    </alternativeName>
    <alternativeName>
        <fullName evidence="13">ATPase subunit I</fullName>
    </alternativeName>
    <alternativeName>
        <fullName evidence="13">F-type ATPase subunit b</fullName>
        <shortName evidence="13">F-ATPase subunit b</shortName>
    </alternativeName>
</protein>
<dbReference type="GO" id="GO:0016787">
    <property type="term" value="F:hydrolase activity"/>
    <property type="evidence" value="ECO:0007669"/>
    <property type="project" value="UniProtKB-KW"/>
</dbReference>
<organism evidence="16 17">
    <name type="scientific">Paenibacillus ginsengarvi</name>
    <dbReference type="NCBI Taxonomy" id="400777"/>
    <lineage>
        <taxon>Bacteria</taxon>
        <taxon>Bacillati</taxon>
        <taxon>Bacillota</taxon>
        <taxon>Bacilli</taxon>
        <taxon>Bacillales</taxon>
        <taxon>Paenibacillaceae</taxon>
        <taxon>Paenibacillus</taxon>
    </lineage>
</organism>
<keyword evidence="17" id="KW-1185">Reference proteome</keyword>
<dbReference type="GO" id="GO:0005886">
    <property type="term" value="C:plasma membrane"/>
    <property type="evidence" value="ECO:0007669"/>
    <property type="project" value="UniProtKB-SubCell"/>
</dbReference>
<dbReference type="CDD" id="cd06503">
    <property type="entry name" value="ATP-synt_Fo_b"/>
    <property type="match status" value="1"/>
</dbReference>
<evidence type="ECO:0000256" key="9">
    <source>
        <dbReference type="ARBA" id="ARBA00023136"/>
    </source>
</evidence>
<keyword evidence="10 13" id="KW-0066">ATP synthesis</keyword>
<feature type="coiled-coil region" evidence="15">
    <location>
        <begin position="45"/>
        <end position="116"/>
    </location>
</feature>
<keyword evidence="9 13" id="KW-0472">Membrane</keyword>
<gene>
    <name evidence="13 16" type="primary">atpF</name>
    <name evidence="16" type="ORF">D7M11_22405</name>
</gene>
<dbReference type="GO" id="GO:0045259">
    <property type="term" value="C:proton-transporting ATP synthase complex"/>
    <property type="evidence" value="ECO:0007669"/>
    <property type="project" value="UniProtKB-KW"/>
</dbReference>
<evidence type="ECO:0000256" key="6">
    <source>
        <dbReference type="ARBA" id="ARBA00022781"/>
    </source>
</evidence>
<name>A0A3B0BZS4_9BACL</name>
<evidence type="ECO:0000256" key="7">
    <source>
        <dbReference type="ARBA" id="ARBA00022989"/>
    </source>
</evidence>
<dbReference type="Pfam" id="PF00430">
    <property type="entry name" value="ATP-synt_B"/>
    <property type="match status" value="1"/>
</dbReference>
<dbReference type="InterPro" id="IPR002146">
    <property type="entry name" value="ATP_synth_b/b'su_bac/chlpt"/>
</dbReference>
<evidence type="ECO:0000313" key="17">
    <source>
        <dbReference type="Proteomes" id="UP000282311"/>
    </source>
</evidence>
<evidence type="ECO:0000256" key="1">
    <source>
        <dbReference type="ARBA" id="ARBA00005513"/>
    </source>
</evidence>
<dbReference type="PANTHER" id="PTHR33445:SF1">
    <property type="entry name" value="ATP SYNTHASE SUBUNIT B"/>
    <property type="match status" value="1"/>
</dbReference>
<comment type="subcellular location">
    <subcellularLocation>
        <location evidence="13">Cell membrane</location>
        <topology evidence="13">Single-pass membrane protein</topology>
    </subcellularLocation>
    <subcellularLocation>
        <location evidence="12">Endomembrane system</location>
        <topology evidence="12">Single-pass membrane protein</topology>
    </subcellularLocation>
</comment>
<keyword evidence="15" id="KW-0175">Coiled coil</keyword>
<evidence type="ECO:0000256" key="8">
    <source>
        <dbReference type="ARBA" id="ARBA00023065"/>
    </source>
</evidence>
<dbReference type="PANTHER" id="PTHR33445">
    <property type="entry name" value="ATP SYNTHASE SUBUNIT B', CHLOROPLASTIC"/>
    <property type="match status" value="1"/>
</dbReference>
<evidence type="ECO:0000256" key="13">
    <source>
        <dbReference type="HAMAP-Rule" id="MF_01398"/>
    </source>
</evidence>
<evidence type="ECO:0000256" key="15">
    <source>
        <dbReference type="SAM" id="Coils"/>
    </source>
</evidence>
<dbReference type="HAMAP" id="MF_01398">
    <property type="entry name" value="ATP_synth_b_bprime"/>
    <property type="match status" value="1"/>
</dbReference>
<evidence type="ECO:0000256" key="5">
    <source>
        <dbReference type="ARBA" id="ARBA00022692"/>
    </source>
</evidence>
<dbReference type="OrthoDB" id="282095at2"/>
<dbReference type="Proteomes" id="UP000282311">
    <property type="component" value="Unassembled WGS sequence"/>
</dbReference>
<evidence type="ECO:0000256" key="4">
    <source>
        <dbReference type="ARBA" id="ARBA00022547"/>
    </source>
</evidence>
<dbReference type="InterPro" id="IPR028987">
    <property type="entry name" value="ATP_synth_B-like_membr_sf"/>
</dbReference>
<sequence length="161" mass="18351">MDIVYSTFFIQLAAFLILFLLLQKFAFKPLFGIMEKRKALVKEQLQTAEQNRTDAAKLLEEQKQAIQTARKEAYDMIEQAKVTSSRQADDIIRVAKEESARIKEEALKDIESEKNKAIATLRSQVSAMSVMIASKIIEKQLDEKSQQELINHYLNEVGGKA</sequence>
<dbReference type="SUPFAM" id="SSF81573">
    <property type="entry name" value="F1F0 ATP synthase subunit B, membrane domain"/>
    <property type="match status" value="1"/>
</dbReference>
<evidence type="ECO:0000256" key="10">
    <source>
        <dbReference type="ARBA" id="ARBA00023310"/>
    </source>
</evidence>
<evidence type="ECO:0000256" key="3">
    <source>
        <dbReference type="ARBA" id="ARBA00022475"/>
    </source>
</evidence>
<keyword evidence="2 13" id="KW-0813">Transport</keyword>
<evidence type="ECO:0000256" key="2">
    <source>
        <dbReference type="ARBA" id="ARBA00022448"/>
    </source>
</evidence>
<dbReference type="InterPro" id="IPR005864">
    <property type="entry name" value="ATP_synth_F0_bsu_bac"/>
</dbReference>
<evidence type="ECO:0000256" key="11">
    <source>
        <dbReference type="ARBA" id="ARBA00025198"/>
    </source>
</evidence>
<comment type="similarity">
    <text evidence="1 13 14">Belongs to the ATPase B chain family.</text>
</comment>
<reference evidence="16 17" key="1">
    <citation type="journal article" date="2007" name="Int. J. Syst. Evol. Microbiol.">
        <title>Paenibacillus ginsengarvi sp. nov., isolated from soil from ginseng cultivation.</title>
        <authorList>
            <person name="Yoon M.H."/>
            <person name="Ten L.N."/>
            <person name="Im W.T."/>
        </authorList>
    </citation>
    <scope>NUCLEOTIDE SEQUENCE [LARGE SCALE GENOMIC DNA]</scope>
    <source>
        <strain evidence="16 17">KCTC 13059</strain>
    </source>
</reference>
<dbReference type="RefSeq" id="WP_120749493.1">
    <property type="nucleotide sequence ID" value="NZ_RBAH01000018.1"/>
</dbReference>